<dbReference type="EMBL" id="CM017873">
    <property type="protein sequence ID" value="KAG1331609.1"/>
    <property type="molecule type" value="Genomic_DNA"/>
</dbReference>
<reference evidence="2" key="1">
    <citation type="journal article" date="2017" name="Gigascience">
        <title>The genome draft of coconut (Cocos nucifera).</title>
        <authorList>
            <person name="Xiao Y."/>
            <person name="Xu P."/>
            <person name="Fan H."/>
            <person name="Baudouin L."/>
            <person name="Xia W."/>
            <person name="Bocs S."/>
            <person name="Xu J."/>
            <person name="Li Q."/>
            <person name="Guo A."/>
            <person name="Zhou L."/>
            <person name="Li J."/>
            <person name="Wu Y."/>
            <person name="Ma Z."/>
            <person name="Armero A."/>
            <person name="Issali A.E."/>
            <person name="Liu N."/>
            <person name="Peng M."/>
            <person name="Yang Y."/>
        </authorList>
    </citation>
    <scope>NUCLEOTIDE SEQUENCE</scope>
    <source>
        <tissue evidence="2">Spear leaf of Hainan Tall coconut</tissue>
    </source>
</reference>
<proteinExistence type="predicted"/>
<evidence type="ECO:0000313" key="3">
    <source>
        <dbReference type="Proteomes" id="UP000797356"/>
    </source>
</evidence>
<comment type="caution">
    <text evidence="2">The sequence shown here is derived from an EMBL/GenBank/DDBJ whole genome shotgun (WGS) entry which is preliminary data.</text>
</comment>
<accession>A0A8K0MXZ9</accession>
<reference evidence="2" key="2">
    <citation type="submission" date="2019-07" db="EMBL/GenBank/DDBJ databases">
        <authorList>
            <person name="Yang Y."/>
            <person name="Bocs S."/>
            <person name="Baudouin L."/>
        </authorList>
    </citation>
    <scope>NUCLEOTIDE SEQUENCE</scope>
    <source>
        <tissue evidence="2">Spear leaf of Hainan Tall coconut</tissue>
    </source>
</reference>
<evidence type="ECO:0000313" key="2">
    <source>
        <dbReference type="EMBL" id="KAG1331609.1"/>
    </source>
</evidence>
<keyword evidence="3" id="KW-1185">Reference proteome</keyword>
<dbReference type="Proteomes" id="UP000797356">
    <property type="component" value="Chromosome 2"/>
</dbReference>
<sequence>MFSRYTAARADQDASAMVSALAHVISSSSSGVGVGVGRSESMVIQSEMNPAMAVPESGSMERELSQPTEEQGMD</sequence>
<gene>
    <name evidence="2" type="ORF">COCNU_02G015770</name>
</gene>
<dbReference type="AlphaFoldDB" id="A0A8K0MXZ9"/>
<feature type="compositionally biased region" description="Polar residues" evidence="1">
    <location>
        <begin position="65"/>
        <end position="74"/>
    </location>
</feature>
<name>A0A8K0MXZ9_COCNU</name>
<organism evidence="2 3">
    <name type="scientific">Cocos nucifera</name>
    <name type="common">Coconut palm</name>
    <dbReference type="NCBI Taxonomy" id="13894"/>
    <lineage>
        <taxon>Eukaryota</taxon>
        <taxon>Viridiplantae</taxon>
        <taxon>Streptophyta</taxon>
        <taxon>Embryophyta</taxon>
        <taxon>Tracheophyta</taxon>
        <taxon>Spermatophyta</taxon>
        <taxon>Magnoliopsida</taxon>
        <taxon>Liliopsida</taxon>
        <taxon>Arecaceae</taxon>
        <taxon>Arecoideae</taxon>
        <taxon>Cocoseae</taxon>
        <taxon>Attaleinae</taxon>
        <taxon>Cocos</taxon>
    </lineage>
</organism>
<protein>
    <submittedName>
        <fullName evidence="2">Putative ethylene-responsive transcription factor ERF113-like</fullName>
    </submittedName>
</protein>
<feature type="region of interest" description="Disordered" evidence="1">
    <location>
        <begin position="50"/>
        <end position="74"/>
    </location>
</feature>
<evidence type="ECO:0000256" key="1">
    <source>
        <dbReference type="SAM" id="MobiDB-lite"/>
    </source>
</evidence>